<dbReference type="PROSITE" id="PS51233">
    <property type="entry name" value="VWFD"/>
    <property type="match status" value="3"/>
</dbReference>
<evidence type="ECO:0000256" key="3">
    <source>
        <dbReference type="ARBA" id="ARBA00022729"/>
    </source>
</evidence>
<keyword evidence="2" id="KW-0964">Secreted</keyword>
<feature type="domain" description="VWFD" evidence="8">
    <location>
        <begin position="1127"/>
        <end position="1220"/>
    </location>
</feature>
<evidence type="ECO:0000256" key="6">
    <source>
        <dbReference type="SAM" id="MobiDB-lite"/>
    </source>
</evidence>
<dbReference type="EMBL" id="AZIM01006821">
    <property type="protein sequence ID" value="ETE58382.1"/>
    <property type="molecule type" value="Genomic_DNA"/>
</dbReference>
<evidence type="ECO:0000256" key="2">
    <source>
        <dbReference type="ARBA" id="ARBA00022525"/>
    </source>
</evidence>
<dbReference type="InterPro" id="IPR050780">
    <property type="entry name" value="Mucin_vWF_Thrombospondin_sf"/>
</dbReference>
<proteinExistence type="predicted"/>
<dbReference type="PROSITE" id="PS50853">
    <property type="entry name" value="FN3"/>
    <property type="match status" value="1"/>
</dbReference>
<feature type="domain" description="VWFD" evidence="8">
    <location>
        <begin position="1"/>
        <end position="38"/>
    </location>
</feature>
<dbReference type="InterPro" id="IPR036084">
    <property type="entry name" value="Ser_inhib-like_sf"/>
</dbReference>
<dbReference type="AlphaFoldDB" id="V8N9Y7"/>
<dbReference type="Gene3D" id="2.10.25.10">
    <property type="entry name" value="Laminin"/>
    <property type="match status" value="2"/>
</dbReference>
<feature type="compositionally biased region" description="Low complexity" evidence="6">
    <location>
        <begin position="779"/>
        <end position="843"/>
    </location>
</feature>
<feature type="non-terminal residue" evidence="9">
    <location>
        <position position="1220"/>
    </location>
</feature>
<dbReference type="SUPFAM" id="SSF57567">
    <property type="entry name" value="Serine protease inhibitors"/>
    <property type="match status" value="2"/>
</dbReference>
<dbReference type="InterPro" id="IPR025155">
    <property type="entry name" value="WxxW_domain"/>
</dbReference>
<dbReference type="PANTHER" id="PTHR11339">
    <property type="entry name" value="EXTRACELLULAR MATRIX GLYCOPROTEIN RELATED"/>
    <property type="match status" value="1"/>
</dbReference>
<comment type="caution">
    <text evidence="9">The sequence shown here is derived from an EMBL/GenBank/DDBJ whole genome shotgun (WGS) entry which is preliminary data.</text>
</comment>
<dbReference type="SMART" id="SM00216">
    <property type="entry name" value="VWD"/>
    <property type="match status" value="1"/>
</dbReference>
<dbReference type="CDD" id="cd19941">
    <property type="entry name" value="TIL"/>
    <property type="match status" value="2"/>
</dbReference>
<reference evidence="9 10" key="1">
    <citation type="journal article" date="2013" name="Proc. Natl. Acad. Sci. U.S.A.">
        <title>The king cobra genome reveals dynamic gene evolution and adaptation in the snake venom system.</title>
        <authorList>
            <person name="Vonk F.J."/>
            <person name="Casewell N.R."/>
            <person name="Henkel C.V."/>
            <person name="Heimberg A.M."/>
            <person name="Jansen H.J."/>
            <person name="McCleary R.J."/>
            <person name="Kerkkamp H.M."/>
            <person name="Vos R.A."/>
            <person name="Guerreiro I."/>
            <person name="Calvete J.J."/>
            <person name="Wuster W."/>
            <person name="Woods A.E."/>
            <person name="Logan J.M."/>
            <person name="Harrison R.A."/>
            <person name="Castoe T.A."/>
            <person name="de Koning A.P."/>
            <person name="Pollock D.D."/>
            <person name="Yandell M."/>
            <person name="Calderon D."/>
            <person name="Renjifo C."/>
            <person name="Currier R.B."/>
            <person name="Salgado D."/>
            <person name="Pla D."/>
            <person name="Sanz L."/>
            <person name="Hyder A.S."/>
            <person name="Ribeiro J.M."/>
            <person name="Arntzen J.W."/>
            <person name="van den Thillart G.E."/>
            <person name="Boetzer M."/>
            <person name="Pirovano W."/>
            <person name="Dirks R.P."/>
            <person name="Spaink H.P."/>
            <person name="Duboule D."/>
            <person name="McGlinn E."/>
            <person name="Kini R.M."/>
            <person name="Richardson M.K."/>
        </authorList>
    </citation>
    <scope>NUCLEOTIDE SEQUENCE</scope>
    <source>
        <tissue evidence="9">Blood</tissue>
    </source>
</reference>
<feature type="domain" description="VWFD" evidence="8">
    <location>
        <begin position="315"/>
        <end position="485"/>
    </location>
</feature>
<dbReference type="Pfam" id="PF00094">
    <property type="entry name" value="VWD"/>
    <property type="match status" value="2"/>
</dbReference>
<accession>V8N9Y7</accession>
<dbReference type="FunFam" id="2.10.25.10:FF:000674">
    <property type="entry name" value="Mucin-2"/>
    <property type="match status" value="1"/>
</dbReference>
<dbReference type="Proteomes" id="UP000018936">
    <property type="component" value="Unassembled WGS sequence"/>
</dbReference>
<comment type="subcellular location">
    <subcellularLocation>
        <location evidence="1">Secreted</location>
    </subcellularLocation>
</comment>
<evidence type="ECO:0000256" key="4">
    <source>
        <dbReference type="ARBA" id="ARBA00023157"/>
    </source>
</evidence>
<evidence type="ECO:0000313" key="10">
    <source>
        <dbReference type="Proteomes" id="UP000018936"/>
    </source>
</evidence>
<evidence type="ECO:0000259" key="8">
    <source>
        <dbReference type="PROSITE" id="PS51233"/>
    </source>
</evidence>
<keyword evidence="10" id="KW-1185">Reference proteome</keyword>
<protein>
    <submittedName>
        <fullName evidence="9">Mucin-2</fullName>
    </submittedName>
</protein>
<feature type="domain" description="Fibronectin type-III" evidence="7">
    <location>
        <begin position="901"/>
        <end position="997"/>
    </location>
</feature>
<dbReference type="InterPro" id="IPR002919">
    <property type="entry name" value="TIL_dom"/>
</dbReference>
<feature type="region of interest" description="Disordered" evidence="6">
    <location>
        <begin position="765"/>
        <end position="1007"/>
    </location>
</feature>
<evidence type="ECO:0000259" key="7">
    <source>
        <dbReference type="PROSITE" id="PS50853"/>
    </source>
</evidence>
<feature type="compositionally biased region" description="Low complexity" evidence="6">
    <location>
        <begin position="851"/>
        <end position="895"/>
    </location>
</feature>
<dbReference type="GO" id="GO:0005576">
    <property type="term" value="C:extracellular region"/>
    <property type="evidence" value="ECO:0007669"/>
    <property type="project" value="UniProtKB-SubCell"/>
</dbReference>
<feature type="non-terminal residue" evidence="9">
    <location>
        <position position="1"/>
    </location>
</feature>
<gene>
    <name evidence="9" type="primary">Muc2</name>
    <name evidence="9" type="ORF">L345_15896</name>
</gene>
<dbReference type="OrthoDB" id="160294at2759"/>
<dbReference type="Pfam" id="PF01826">
    <property type="entry name" value="TIL"/>
    <property type="match status" value="1"/>
</dbReference>
<organism evidence="9 10">
    <name type="scientific">Ophiophagus hannah</name>
    <name type="common">King cobra</name>
    <name type="synonym">Naja hannah</name>
    <dbReference type="NCBI Taxonomy" id="8665"/>
    <lineage>
        <taxon>Eukaryota</taxon>
        <taxon>Metazoa</taxon>
        <taxon>Chordata</taxon>
        <taxon>Craniata</taxon>
        <taxon>Vertebrata</taxon>
        <taxon>Euteleostomi</taxon>
        <taxon>Lepidosauria</taxon>
        <taxon>Squamata</taxon>
        <taxon>Bifurcata</taxon>
        <taxon>Unidentata</taxon>
        <taxon>Episquamata</taxon>
        <taxon>Toxicofera</taxon>
        <taxon>Serpentes</taxon>
        <taxon>Colubroidea</taxon>
        <taxon>Elapidae</taxon>
        <taxon>Elapinae</taxon>
        <taxon>Ophiophagus</taxon>
    </lineage>
</organism>
<dbReference type="InterPro" id="IPR001846">
    <property type="entry name" value="VWF_type-D"/>
</dbReference>
<evidence type="ECO:0000256" key="1">
    <source>
        <dbReference type="ARBA" id="ARBA00004613"/>
    </source>
</evidence>
<sequence length="1220" mass="134042">LCGDYNGVEYDDLKTSGGVVEATGASFANSWKAQASCSDMEDKLEHPCSLSLENEKYAEYWCSLLKSTRSPFARCHSAIEPTDYYKRCKYDTCNCNSNEQCLCAALSSYARACTFKGVLLWGWRKEICNKEVTSCPANQVFRYNLTTCQQSCRSLSDGDKYCLKGFTAVDGCGCPDNTYVNEKGICVPMSDCSCHYKGLYTQPGDPIMKDDKRCVCRNGRFQCVTVDIYPHKCSSNKTYFDCNNFDSWSSQTPVQLSCQTLGTDHTECISGCVCPDGLIDDGRGGCVAEDDCPCIHNQVTCQKGSWKCTNIVCYGTCTIYGSGHFITFDGKFYDFDGHCEYVASQDYCGNQQGTFSVITENVPCGTTGVTCSKAIKLFLGTTELKLQEKHIDKIEWSNHSSITYWIRGTVGLYTVIEASNGVMLIWDKKTTIFIKLMPYHKGKVCGLCGNFDNKASNDFTTRSMAQDTVSALTFGNSWKKDPACPDVEVVIEPCELKPHRKAWAEKECSLIKSDVDPQPYYEACVHDACACDTGGDCECFCTAVAAYAHECIKAEACIHWRTPDICPIFCEFYNPNEDVCEWHYEPCGRDILTCKILNQGSTNFSVATHDVLHNIQSTMRRPNYVEQRKHVVATIMILTIHLDISSPTMNTENSASLAPCSNQQCQWSGWISVSDPDMGIDKGDNETYENIRLHNIKICEKPANISCRAKKFPDWSFEDLQQKVTCNVSTGLICKNKDQVPGPVMPAKVCLDYEINVCCPVHTTIATTPSTPTPPTPSTPSTTENTTTTITTTPPTPTPTSTITSTSESTTTTLTTTPPTPTPTLTSTTPSTTETTTTTITTTPPTPTPTPTSTTPSTTESTTITITTTPSTPTPTPTSTTPSTTKTMTTTITTSPPTPTPPTSTTPSTTGSTTTTVTTTPPTPTPTLTSTTPSTTESTSTTITTTPSTPTPTPTITSTTESTTTRITTSPSTPTPTPTPTISSTTETTTITTTPPSPTPTSTITSTRESGGICNCTELVCVTGNIWERHPVKCDNPPKPTCANGLAPIEVLDENGCCTHWECDCENFKELSTQWTICHFKEFTISKNFSDNFNIPFVLISVNENDNILFQSQALPANNQLYCLSEGYCTGWGDPHYMTFDGLYYSYQGNCTYVLMEEINHTIHNFGVYIDNYHCDPAQSVSCTRTLTVKHESQEVRLKTVKLIPLKVEVRVKWLTFQYE</sequence>
<evidence type="ECO:0000256" key="5">
    <source>
        <dbReference type="ARBA" id="ARBA00023180"/>
    </source>
</evidence>
<evidence type="ECO:0000313" key="9">
    <source>
        <dbReference type="EMBL" id="ETE58382.1"/>
    </source>
</evidence>
<dbReference type="Pfam" id="PF08742">
    <property type="entry name" value="C8"/>
    <property type="match status" value="2"/>
</dbReference>
<dbReference type="PANTHER" id="PTHR11339:SF371">
    <property type="entry name" value="MUCIN-2"/>
    <property type="match status" value="1"/>
</dbReference>
<dbReference type="InterPro" id="IPR014853">
    <property type="entry name" value="VWF/SSPO/ZAN-like_Cys-rich_dom"/>
</dbReference>
<name>V8N9Y7_OPHHA</name>
<feature type="compositionally biased region" description="Low complexity" evidence="6">
    <location>
        <begin position="905"/>
        <end position="972"/>
    </location>
</feature>
<dbReference type="SMART" id="SM00832">
    <property type="entry name" value="C8"/>
    <property type="match status" value="2"/>
</dbReference>
<dbReference type="Pfam" id="PF13330">
    <property type="entry name" value="Mucin2_WxxW"/>
    <property type="match status" value="1"/>
</dbReference>
<keyword evidence="4" id="KW-1015">Disulfide bond</keyword>
<keyword evidence="5" id="KW-0325">Glycoprotein</keyword>
<dbReference type="InterPro" id="IPR003961">
    <property type="entry name" value="FN3_dom"/>
</dbReference>
<feature type="compositionally biased region" description="Low complexity" evidence="6">
    <location>
        <begin position="980"/>
        <end position="1007"/>
    </location>
</feature>
<keyword evidence="3" id="KW-0732">Signal</keyword>